<reference evidence="2 3" key="1">
    <citation type="journal article" date="2012" name="MBio">
        <title>Comparative genome analysis of three eukaryotic parasites with differing abilities to transform leukocytes reveals key mediators of Theileria-induced leukocyte transformation.</title>
        <authorList>
            <person name="Hayashida K."/>
            <person name="Hara Y."/>
            <person name="Abe T."/>
            <person name="Yamasaki C."/>
            <person name="Toyoda A."/>
            <person name="Kosuge T."/>
            <person name="Suzuki Y."/>
            <person name="Sato Y."/>
            <person name="Kawashima S."/>
            <person name="Katayama T."/>
            <person name="Wakaguri H."/>
            <person name="Inoue N."/>
            <person name="Homma K."/>
            <person name="Tada-Umezaki M."/>
            <person name="Yagi Y."/>
            <person name="Fujii Y."/>
            <person name="Habara T."/>
            <person name="Kanehisa M."/>
            <person name="Watanabe H."/>
            <person name="Ito K."/>
            <person name="Gojobori T."/>
            <person name="Sugawara H."/>
            <person name="Imanishi T."/>
            <person name="Weir W."/>
            <person name="Gardner M."/>
            <person name="Pain A."/>
            <person name="Shiels B."/>
            <person name="Hattori M."/>
            <person name="Nene V."/>
            <person name="Sugimoto C."/>
        </authorList>
    </citation>
    <scope>NUCLEOTIDE SEQUENCE [LARGE SCALE GENOMIC DNA]</scope>
    <source>
        <strain evidence="2 3">Shintoku</strain>
    </source>
</reference>
<keyword evidence="3" id="KW-1185">Reference proteome</keyword>
<dbReference type="AlphaFoldDB" id="J4C2S5"/>
<evidence type="ECO:0000313" key="2">
    <source>
        <dbReference type="EMBL" id="BAM39201.1"/>
    </source>
</evidence>
<keyword evidence="1" id="KW-0472">Membrane</keyword>
<dbReference type="Proteomes" id="UP000003786">
    <property type="component" value="Chromosome 1"/>
</dbReference>
<evidence type="ECO:0000256" key="1">
    <source>
        <dbReference type="SAM" id="Phobius"/>
    </source>
</evidence>
<gene>
    <name evidence="2" type="ORF">TOT_010000661</name>
</gene>
<dbReference type="GeneID" id="20713551"/>
<name>J4C2S5_THEOR</name>
<proteinExistence type="predicted"/>
<sequence>MGARQSYLYIYLKNKDKDCNEAGCSVSPSKSVVKGCIDFELVTYTIQYKGDSTYYDIYIYDTEDKDPDAYYIFGYCSPRTHQVANKVEVYYSVLAPDKPLVISFVTNSQKYNCIYDDLKYARWNWASYITEHTFKGDVLLKLKEQYRKLNLNKTIKLAVGEEATKDVTVFQQEIGQEKKNYRIIYKPNGKESVLNSNCIFNHETIDPSKQLEVENGCKEHKANDKKNQIDPYCLTSVKDHFFDGIIVYYDKENGNKNMALYLEFIDLRKKDICLKRMDQEGCWWAEEKIEYNDNKDLESQLSTIKSGLKSGNTVLLDAKATYTGVEVTPDTSKQVYIIYKHVFTSGKELNILFARTTISITAKGITGVNAKHVEVYYLKAGHKDDTEPFLIALYENDVNSLKKAYHFTINGKFKDWIEFEIKKGASKEEESQEQLTKKFKEKVTKIEQSGSCIKEIISRRFIAYQILTTDEIPTAPAGPPAVPPIRPPLETPGPTTQPPNWWLIIGCSVGGFLLLVALVVGYGIYWYNTTIKLLT</sequence>
<keyword evidence="1" id="KW-1133">Transmembrane helix</keyword>
<dbReference type="EMBL" id="AP011946">
    <property type="protein sequence ID" value="BAM39201.1"/>
    <property type="molecule type" value="Genomic_DNA"/>
</dbReference>
<keyword evidence="1" id="KW-0812">Transmembrane</keyword>
<feature type="transmembrane region" description="Helical" evidence="1">
    <location>
        <begin position="501"/>
        <end position="527"/>
    </location>
</feature>
<protein>
    <submittedName>
        <fullName evidence="2">Uncharacterized protein</fullName>
    </submittedName>
</protein>
<organism evidence="2 3">
    <name type="scientific">Theileria orientalis strain Shintoku</name>
    <dbReference type="NCBI Taxonomy" id="869250"/>
    <lineage>
        <taxon>Eukaryota</taxon>
        <taxon>Sar</taxon>
        <taxon>Alveolata</taxon>
        <taxon>Apicomplexa</taxon>
        <taxon>Aconoidasida</taxon>
        <taxon>Piroplasmida</taxon>
        <taxon>Theileriidae</taxon>
        <taxon>Theileria</taxon>
    </lineage>
</organism>
<dbReference type="RefSeq" id="XP_009689502.1">
    <property type="nucleotide sequence ID" value="XM_009691207.1"/>
</dbReference>
<dbReference type="VEuPathDB" id="PiroplasmaDB:TOT_010000661"/>
<accession>J4C2S5</accession>
<evidence type="ECO:0000313" key="3">
    <source>
        <dbReference type="Proteomes" id="UP000003786"/>
    </source>
</evidence>
<dbReference type="KEGG" id="tot:TOT_010000661"/>